<dbReference type="PANTHER" id="PTHR38696:SF1">
    <property type="entry name" value="MEDIATOR OF RNA POLYMERASE II TRANSCRIPTION SUBUNIT 13"/>
    <property type="match status" value="1"/>
</dbReference>
<feature type="compositionally biased region" description="Basic and acidic residues" evidence="1">
    <location>
        <begin position="55"/>
        <end position="71"/>
    </location>
</feature>
<dbReference type="GeneID" id="38774884"/>
<dbReference type="EMBL" id="BFAD01000001">
    <property type="protein sequence ID" value="GBE77967.1"/>
    <property type="molecule type" value="Genomic_DNA"/>
</dbReference>
<reference evidence="2 3" key="1">
    <citation type="journal article" date="2018" name="Sci. Rep.">
        <title>Genome sequence of the cauliflower mushroom Sparassis crispa (Hanabiratake) and its association with beneficial usage.</title>
        <authorList>
            <person name="Kiyama R."/>
            <person name="Furutani Y."/>
            <person name="Kawaguchi K."/>
            <person name="Nakanishi T."/>
        </authorList>
    </citation>
    <scope>NUCLEOTIDE SEQUENCE [LARGE SCALE GENOMIC DNA]</scope>
</reference>
<dbReference type="Proteomes" id="UP000287166">
    <property type="component" value="Unassembled WGS sequence"/>
</dbReference>
<sequence length="393" mass="44453">MQAYHPDQQQYFTTQYAQPQTTYYTQYGAYPQYLQPQPGAAPFPVYNPNPAQYEPHSDRQQIERPQIERPHATPAPRRKKLSRNAATAPAASTAPNGAPSTKIPNTPSRPAAPLKSAMKKHRTPSNGSALSRQQSNPESQRMRVNSLTRQRSNSQPEFIPEHLFVSFYSTNEMRVENIAFQSTLDSLREEILPMWPENAAMDVGYLDKWRVRFVGRPWSSVGTDEILAQRLVCRLWTVLAGEGYSYLTTVNTGSSSKAPHFVFVHSPVETAHFFMITFSRSSEKVTLIDVPHELAQQLAAGLRSMYPRRISSYGATEDGIHIIEVKKAGFGTRVDRSMFIAYVLQFFNSVGFKLNGSVPLGRRAALGFGTRKDVWIFRGPLRRPESRQSRQKQ</sequence>
<evidence type="ECO:0000313" key="3">
    <source>
        <dbReference type="Proteomes" id="UP000287166"/>
    </source>
</evidence>
<organism evidence="2 3">
    <name type="scientific">Sparassis crispa</name>
    <dbReference type="NCBI Taxonomy" id="139825"/>
    <lineage>
        <taxon>Eukaryota</taxon>
        <taxon>Fungi</taxon>
        <taxon>Dikarya</taxon>
        <taxon>Basidiomycota</taxon>
        <taxon>Agaricomycotina</taxon>
        <taxon>Agaricomycetes</taxon>
        <taxon>Polyporales</taxon>
        <taxon>Sparassidaceae</taxon>
        <taxon>Sparassis</taxon>
    </lineage>
</organism>
<gene>
    <name evidence="2" type="ORF">SCP_0108490</name>
</gene>
<dbReference type="OrthoDB" id="3255427at2759"/>
<comment type="caution">
    <text evidence="2">The sequence shown here is derived from an EMBL/GenBank/DDBJ whole genome shotgun (WGS) entry which is preliminary data.</text>
</comment>
<name>A0A401G739_9APHY</name>
<feature type="compositionally biased region" description="Low complexity" evidence="1">
    <location>
        <begin position="84"/>
        <end position="101"/>
    </location>
</feature>
<accession>A0A401G739</accession>
<evidence type="ECO:0000313" key="2">
    <source>
        <dbReference type="EMBL" id="GBE77967.1"/>
    </source>
</evidence>
<feature type="region of interest" description="Disordered" evidence="1">
    <location>
        <begin position="39"/>
        <end position="155"/>
    </location>
</feature>
<dbReference type="PANTHER" id="PTHR38696">
    <property type="entry name" value="MEDIATOR OF RNA POLYMERASE II TRANSCRIPTION SUBUNIT 13"/>
    <property type="match status" value="1"/>
</dbReference>
<evidence type="ECO:0000256" key="1">
    <source>
        <dbReference type="SAM" id="MobiDB-lite"/>
    </source>
</evidence>
<keyword evidence="3" id="KW-1185">Reference proteome</keyword>
<dbReference type="AlphaFoldDB" id="A0A401G739"/>
<dbReference type="RefSeq" id="XP_027608880.1">
    <property type="nucleotide sequence ID" value="XM_027753079.1"/>
</dbReference>
<proteinExistence type="predicted"/>
<feature type="compositionally biased region" description="Polar residues" evidence="1">
    <location>
        <begin position="124"/>
        <end position="155"/>
    </location>
</feature>
<protein>
    <submittedName>
        <fullName evidence="2">Uncharacterized protein</fullName>
    </submittedName>
</protein>
<dbReference type="InParanoid" id="A0A401G739"/>